<keyword evidence="6" id="KW-1185">Reference proteome</keyword>
<gene>
    <name evidence="5" type="ORF">C5689_06025</name>
</gene>
<dbReference type="SUPFAM" id="SSF53163">
    <property type="entry name" value="HybD-like"/>
    <property type="match status" value="1"/>
</dbReference>
<dbReference type="GO" id="GO:0008047">
    <property type="term" value="F:enzyme activator activity"/>
    <property type="evidence" value="ECO:0007669"/>
    <property type="project" value="InterPro"/>
</dbReference>
<dbReference type="Pfam" id="PF01750">
    <property type="entry name" value="HycI"/>
    <property type="match status" value="1"/>
</dbReference>
<dbReference type="NCBIfam" id="TIGR00072">
    <property type="entry name" value="hydrog_prot"/>
    <property type="match status" value="1"/>
</dbReference>
<dbReference type="Proteomes" id="UP000245137">
    <property type="component" value="Unassembled WGS sequence"/>
</dbReference>
<proteinExistence type="inferred from homology"/>
<sequence length="181" mass="18208">MERCVILCVGNSDRGDDAVGRTVAALLRDAGAPEIVECPGESGAVLDALEKAGAAIIVDAALSGAPPGTVRRFEIGGDGPPLRLNFGWSSHGLGLAEALGVARALGEMPAVCVLFVIEGESFAPGAPLSEAARAGAAEAARLILRELPSIRRSAAPLFSTGGDMVGRGDLVGPCPQGGKIL</sequence>
<dbReference type="CDD" id="cd00518">
    <property type="entry name" value="H2MP"/>
    <property type="match status" value="1"/>
</dbReference>
<dbReference type="RefSeq" id="WP_108916375.1">
    <property type="nucleotide sequence ID" value="NZ_BGJY01000022.1"/>
</dbReference>
<evidence type="ECO:0000256" key="1">
    <source>
        <dbReference type="ARBA" id="ARBA00006814"/>
    </source>
</evidence>
<keyword evidence="4" id="KW-0378">Hydrolase</keyword>
<reference evidence="5 6" key="1">
    <citation type="journal article" date="2018" name="Appl. Microbiol. Biotechnol.">
        <title>Co-cultivation of the strictly anaerobic methanogen Methanosarcina barkeri with aerobic methanotrophs in an oxygen-limited membrane bioreactor.</title>
        <authorList>
            <person name="In 't Zandt M.H."/>
            <person name="van den Bosch T.J.M."/>
            <person name="Rijkers R."/>
            <person name="van Kessel M.A.H.J."/>
            <person name="Jetten M.S.M."/>
            <person name="Welte C.U."/>
        </authorList>
    </citation>
    <scope>NUCLEOTIDE SEQUENCE [LARGE SCALE GENOMIC DNA]</scope>
    <source>
        <strain evidence="5 6">DSM 17706</strain>
    </source>
</reference>
<dbReference type="PANTHER" id="PTHR30302:SF1">
    <property type="entry name" value="HYDROGENASE 2 MATURATION PROTEASE"/>
    <property type="match status" value="1"/>
</dbReference>
<evidence type="ECO:0000313" key="5">
    <source>
        <dbReference type="EMBL" id="PWB94622.1"/>
    </source>
</evidence>
<dbReference type="Gene3D" id="3.40.50.1450">
    <property type="entry name" value="HybD-like"/>
    <property type="match status" value="1"/>
</dbReference>
<evidence type="ECO:0000256" key="2">
    <source>
        <dbReference type="ARBA" id="ARBA00022670"/>
    </source>
</evidence>
<organism evidence="5 6">
    <name type="scientific">Methylosinus sporium</name>
    <dbReference type="NCBI Taxonomy" id="428"/>
    <lineage>
        <taxon>Bacteria</taxon>
        <taxon>Pseudomonadati</taxon>
        <taxon>Pseudomonadota</taxon>
        <taxon>Alphaproteobacteria</taxon>
        <taxon>Hyphomicrobiales</taxon>
        <taxon>Methylocystaceae</taxon>
        <taxon>Methylosinus</taxon>
    </lineage>
</organism>
<dbReference type="InterPro" id="IPR023430">
    <property type="entry name" value="Pept_HybD-like_dom_sf"/>
</dbReference>
<accession>A0A2U1SSP7</accession>
<dbReference type="EMBL" id="PUIV01000006">
    <property type="protein sequence ID" value="PWB94622.1"/>
    <property type="molecule type" value="Genomic_DNA"/>
</dbReference>
<comment type="similarity">
    <text evidence="1">Belongs to the peptidase A31 family.</text>
</comment>
<dbReference type="PANTHER" id="PTHR30302">
    <property type="entry name" value="HYDROGENASE 1 MATURATION PROTEASE"/>
    <property type="match status" value="1"/>
</dbReference>
<protein>
    <submittedName>
        <fullName evidence="5">Hydrogenase maturation protease</fullName>
    </submittedName>
</protein>
<keyword evidence="3" id="KW-0064">Aspartyl protease</keyword>
<comment type="caution">
    <text evidence="5">The sequence shown here is derived from an EMBL/GenBank/DDBJ whole genome shotgun (WGS) entry which is preliminary data.</text>
</comment>
<dbReference type="GO" id="GO:0004190">
    <property type="term" value="F:aspartic-type endopeptidase activity"/>
    <property type="evidence" value="ECO:0007669"/>
    <property type="project" value="UniProtKB-KW"/>
</dbReference>
<dbReference type="OrthoDB" id="9792731at2"/>
<dbReference type="InterPro" id="IPR000671">
    <property type="entry name" value="Peptidase_A31"/>
</dbReference>
<dbReference type="GO" id="GO:0016485">
    <property type="term" value="P:protein processing"/>
    <property type="evidence" value="ECO:0007669"/>
    <property type="project" value="TreeGrafter"/>
</dbReference>
<evidence type="ECO:0000256" key="3">
    <source>
        <dbReference type="ARBA" id="ARBA00022750"/>
    </source>
</evidence>
<keyword evidence="2 5" id="KW-0645">Protease</keyword>
<dbReference type="AlphaFoldDB" id="A0A2U1SSP7"/>
<evidence type="ECO:0000256" key="4">
    <source>
        <dbReference type="ARBA" id="ARBA00022801"/>
    </source>
</evidence>
<evidence type="ECO:0000313" key="6">
    <source>
        <dbReference type="Proteomes" id="UP000245137"/>
    </source>
</evidence>
<name>A0A2U1SSP7_METSR</name>